<sequence length="100" mass="10379">MKCIPEPAESPALECPSSVITGDAAATYGAKTTCPGAGGAYGRGLGRGRGGEGLRTARLGRRGDPRSLSRAPQVTSADFRCTSLVLLPSSVNSIKRFQKR</sequence>
<dbReference type="AlphaFoldDB" id="A0A8S9XGM2"/>
<organism evidence="2 3">
    <name type="scientific">Apolygus lucorum</name>
    <name type="common">Small green plant bug</name>
    <name type="synonym">Lygocoris lucorum</name>
    <dbReference type="NCBI Taxonomy" id="248454"/>
    <lineage>
        <taxon>Eukaryota</taxon>
        <taxon>Metazoa</taxon>
        <taxon>Ecdysozoa</taxon>
        <taxon>Arthropoda</taxon>
        <taxon>Hexapoda</taxon>
        <taxon>Insecta</taxon>
        <taxon>Pterygota</taxon>
        <taxon>Neoptera</taxon>
        <taxon>Paraneoptera</taxon>
        <taxon>Hemiptera</taxon>
        <taxon>Heteroptera</taxon>
        <taxon>Panheteroptera</taxon>
        <taxon>Cimicomorpha</taxon>
        <taxon>Miridae</taxon>
        <taxon>Mirini</taxon>
        <taxon>Apolygus</taxon>
    </lineage>
</organism>
<keyword evidence="3" id="KW-1185">Reference proteome</keyword>
<dbReference type="EMBL" id="WIXP02000007">
    <property type="protein sequence ID" value="KAF6208123.1"/>
    <property type="molecule type" value="Genomic_DNA"/>
</dbReference>
<dbReference type="Proteomes" id="UP000466442">
    <property type="component" value="Unassembled WGS sequence"/>
</dbReference>
<name>A0A8S9XGM2_APOLU</name>
<evidence type="ECO:0000256" key="1">
    <source>
        <dbReference type="SAM" id="MobiDB-lite"/>
    </source>
</evidence>
<accession>A0A8S9XGM2</accession>
<comment type="caution">
    <text evidence="2">The sequence shown here is derived from an EMBL/GenBank/DDBJ whole genome shotgun (WGS) entry which is preliminary data.</text>
</comment>
<evidence type="ECO:0000313" key="3">
    <source>
        <dbReference type="Proteomes" id="UP000466442"/>
    </source>
</evidence>
<feature type="compositionally biased region" description="Gly residues" evidence="1">
    <location>
        <begin position="43"/>
        <end position="53"/>
    </location>
</feature>
<gene>
    <name evidence="2" type="ORF">GE061_016573</name>
</gene>
<evidence type="ECO:0000313" key="2">
    <source>
        <dbReference type="EMBL" id="KAF6208123.1"/>
    </source>
</evidence>
<proteinExistence type="predicted"/>
<reference evidence="2" key="1">
    <citation type="journal article" date="2021" name="Mol. Ecol. Resour.">
        <title>Apolygus lucorum genome provides insights into omnivorousness and mesophyll feeding.</title>
        <authorList>
            <person name="Liu Y."/>
            <person name="Liu H."/>
            <person name="Wang H."/>
            <person name="Huang T."/>
            <person name="Liu B."/>
            <person name="Yang B."/>
            <person name="Yin L."/>
            <person name="Li B."/>
            <person name="Zhang Y."/>
            <person name="Zhang S."/>
            <person name="Jiang F."/>
            <person name="Zhang X."/>
            <person name="Ren Y."/>
            <person name="Wang B."/>
            <person name="Wang S."/>
            <person name="Lu Y."/>
            <person name="Wu K."/>
            <person name="Fan W."/>
            <person name="Wang G."/>
        </authorList>
    </citation>
    <scope>NUCLEOTIDE SEQUENCE</scope>
    <source>
        <strain evidence="2">12Hb</strain>
    </source>
</reference>
<protein>
    <submittedName>
        <fullName evidence="2">Uncharacterized protein</fullName>
    </submittedName>
</protein>
<feature type="region of interest" description="Disordered" evidence="1">
    <location>
        <begin position="43"/>
        <end position="71"/>
    </location>
</feature>